<dbReference type="InterPro" id="IPR002178">
    <property type="entry name" value="PTS_EIIA_type-2_dom"/>
</dbReference>
<dbReference type="PROSITE" id="PS00372">
    <property type="entry name" value="PTS_EIIA_TYPE_2_HIS"/>
    <property type="match status" value="1"/>
</dbReference>
<keyword evidence="3 7" id="KW-0762">Sugar transport</keyword>
<dbReference type="RefSeq" id="WP_125715069.1">
    <property type="nucleotide sequence ID" value="NZ_JBHTOP010000004.1"/>
</dbReference>
<sequence length="153" mass="17120">MNEVTVKSVFDPKIVDLNINAKTKDEVIKHLAELLVKEGYVTDINAYTEDIYHRESQGITGMGDNIAIPHGKSSAVVKTGLAIGKTNQMIPWESYDEKPVNIIFLFAVADKKSDDKTHLRLLADVATRLGNEETLKQVKQAKDVMELHRALFL</sequence>
<feature type="domain" description="PTS EIIA type-2" evidence="6">
    <location>
        <begin position="8"/>
        <end position="153"/>
    </location>
</feature>
<dbReference type="NCBIfam" id="TIGR00848">
    <property type="entry name" value="fruA"/>
    <property type="match status" value="1"/>
</dbReference>
<comment type="caution">
    <text evidence="7">The sequence shown here is derived from an EMBL/GenBank/DDBJ whole genome shotgun (WGS) entry which is preliminary data.</text>
</comment>
<keyword evidence="4" id="KW-0808">Transferase</keyword>
<proteinExistence type="predicted"/>
<keyword evidence="8" id="KW-1185">Reference proteome</keyword>
<evidence type="ECO:0000256" key="5">
    <source>
        <dbReference type="ARBA" id="ARBA00022683"/>
    </source>
</evidence>
<dbReference type="EMBL" id="JBHTOP010000004">
    <property type="protein sequence ID" value="MFD1671019.1"/>
    <property type="molecule type" value="Genomic_DNA"/>
</dbReference>
<evidence type="ECO:0000256" key="4">
    <source>
        <dbReference type="ARBA" id="ARBA00022679"/>
    </source>
</evidence>
<evidence type="ECO:0000256" key="2">
    <source>
        <dbReference type="ARBA" id="ARBA00022553"/>
    </source>
</evidence>
<keyword evidence="2" id="KW-0597">Phosphoprotein</keyword>
<protein>
    <submittedName>
        <fullName evidence="7">PTS sugar transporter subunit IIA</fullName>
    </submittedName>
</protein>
<organism evidence="7 8">
    <name type="scientific">Agrilactobacillus yilanensis</name>
    <dbReference type="NCBI Taxonomy" id="2485997"/>
    <lineage>
        <taxon>Bacteria</taxon>
        <taxon>Bacillati</taxon>
        <taxon>Bacillota</taxon>
        <taxon>Bacilli</taxon>
        <taxon>Lactobacillales</taxon>
        <taxon>Lactobacillaceae</taxon>
        <taxon>Agrilactobacillus</taxon>
    </lineage>
</organism>
<dbReference type="InterPro" id="IPR016152">
    <property type="entry name" value="PTrfase/Anion_transptr"/>
</dbReference>
<dbReference type="InterPro" id="IPR051541">
    <property type="entry name" value="PTS_SugarTrans_NitroReg"/>
</dbReference>
<dbReference type="Gene3D" id="3.40.930.10">
    <property type="entry name" value="Mannitol-specific EII, Chain A"/>
    <property type="match status" value="1"/>
</dbReference>
<dbReference type="PROSITE" id="PS51094">
    <property type="entry name" value="PTS_EIIA_TYPE_2"/>
    <property type="match status" value="1"/>
</dbReference>
<evidence type="ECO:0000259" key="6">
    <source>
        <dbReference type="PROSITE" id="PS51094"/>
    </source>
</evidence>
<dbReference type="PANTHER" id="PTHR47738:SF2">
    <property type="entry name" value="PTS SYSTEM FRUCTOSE-LIKE EIIA COMPONENT"/>
    <property type="match status" value="1"/>
</dbReference>
<dbReference type="CDD" id="cd00211">
    <property type="entry name" value="PTS_IIA_fru"/>
    <property type="match status" value="1"/>
</dbReference>
<evidence type="ECO:0000256" key="3">
    <source>
        <dbReference type="ARBA" id="ARBA00022597"/>
    </source>
</evidence>
<reference evidence="8" key="1">
    <citation type="journal article" date="2019" name="Int. J. Syst. Evol. Microbiol.">
        <title>The Global Catalogue of Microorganisms (GCM) 10K type strain sequencing project: providing services to taxonomists for standard genome sequencing and annotation.</title>
        <authorList>
            <consortium name="The Broad Institute Genomics Platform"/>
            <consortium name="The Broad Institute Genome Sequencing Center for Infectious Disease"/>
            <person name="Wu L."/>
            <person name="Ma J."/>
        </authorList>
    </citation>
    <scope>NUCLEOTIDE SEQUENCE [LARGE SCALE GENOMIC DNA]</scope>
    <source>
        <strain evidence="8">CCM 8896</strain>
    </source>
</reference>
<evidence type="ECO:0000256" key="1">
    <source>
        <dbReference type="ARBA" id="ARBA00022448"/>
    </source>
</evidence>
<dbReference type="PANTHER" id="PTHR47738">
    <property type="entry name" value="PTS SYSTEM FRUCTOSE-LIKE EIIA COMPONENT-RELATED"/>
    <property type="match status" value="1"/>
</dbReference>
<evidence type="ECO:0000313" key="7">
    <source>
        <dbReference type="EMBL" id="MFD1671019.1"/>
    </source>
</evidence>
<dbReference type="InterPro" id="IPR004715">
    <property type="entry name" value="PTS_IIA_fruc"/>
</dbReference>
<accession>A0ABW4J5U2</accession>
<dbReference type="Pfam" id="PF00359">
    <property type="entry name" value="PTS_EIIA_2"/>
    <property type="match status" value="1"/>
</dbReference>
<evidence type="ECO:0000313" key="8">
    <source>
        <dbReference type="Proteomes" id="UP001597267"/>
    </source>
</evidence>
<gene>
    <name evidence="7" type="ORF">ACFQ5M_02780</name>
</gene>
<name>A0ABW4J5U2_9LACO</name>
<dbReference type="SUPFAM" id="SSF55804">
    <property type="entry name" value="Phoshotransferase/anion transport protein"/>
    <property type="match status" value="1"/>
</dbReference>
<dbReference type="Proteomes" id="UP001597267">
    <property type="component" value="Unassembled WGS sequence"/>
</dbReference>
<keyword evidence="5" id="KW-0598">Phosphotransferase system</keyword>
<keyword evidence="1" id="KW-0813">Transport</keyword>